<dbReference type="Pfam" id="PF00550">
    <property type="entry name" value="PP-binding"/>
    <property type="match status" value="1"/>
</dbReference>
<dbReference type="Proteomes" id="UP000194440">
    <property type="component" value="Chromosome"/>
</dbReference>
<dbReference type="PROSITE" id="PS50075">
    <property type="entry name" value="CARRIER"/>
    <property type="match status" value="1"/>
</dbReference>
<organism evidence="2 3">
    <name type="scientific">Acidovorax carolinensis</name>
    <dbReference type="NCBI Taxonomy" id="553814"/>
    <lineage>
        <taxon>Bacteria</taxon>
        <taxon>Pseudomonadati</taxon>
        <taxon>Pseudomonadota</taxon>
        <taxon>Betaproteobacteria</taxon>
        <taxon>Burkholderiales</taxon>
        <taxon>Comamonadaceae</taxon>
        <taxon>Acidovorax</taxon>
    </lineage>
</organism>
<accession>A0A240UE25</accession>
<dbReference type="RefSeq" id="WP_086927814.1">
    <property type="nucleotide sequence ID" value="NZ_CP021362.1"/>
</dbReference>
<protein>
    <submittedName>
        <fullName evidence="2">Phosphopantetheine-binding protein</fullName>
    </submittedName>
</protein>
<dbReference type="SUPFAM" id="SSF47336">
    <property type="entry name" value="ACP-like"/>
    <property type="match status" value="1"/>
</dbReference>
<dbReference type="Gene3D" id="1.10.1200.10">
    <property type="entry name" value="ACP-like"/>
    <property type="match status" value="1"/>
</dbReference>
<dbReference type="KEGG" id="acis:CBP35_05180"/>
<dbReference type="InterPro" id="IPR036736">
    <property type="entry name" value="ACP-like_sf"/>
</dbReference>
<evidence type="ECO:0000313" key="2">
    <source>
        <dbReference type="EMBL" id="ART59747.1"/>
    </source>
</evidence>
<dbReference type="AlphaFoldDB" id="A0A240UE25"/>
<dbReference type="InterPro" id="IPR009081">
    <property type="entry name" value="PP-bd_ACP"/>
</dbReference>
<feature type="domain" description="Carrier" evidence="1">
    <location>
        <begin position="3"/>
        <end position="80"/>
    </location>
</feature>
<name>A0A240UE25_9BURK</name>
<gene>
    <name evidence="2" type="ORF">CBP36_13750</name>
</gene>
<dbReference type="KEGG" id="acip:CBP36_13750"/>
<evidence type="ECO:0000313" key="3">
    <source>
        <dbReference type="Proteomes" id="UP000194440"/>
    </source>
</evidence>
<reference evidence="2" key="1">
    <citation type="submission" date="2017-05" db="EMBL/GenBank/DDBJ databases">
        <title>Polyphasic characterization of four soil-derived phenanthrene-degrading Acidovorax strains and proposal of Acidovorax phenanthrenivorans sp. nov.</title>
        <authorList>
            <person name="Singleton D."/>
            <person name="Lee J."/>
            <person name="Dickey A.N."/>
            <person name="Stroud A."/>
            <person name="Scholl E.H."/>
            <person name="Wright F.A."/>
            <person name="Aitken M.D."/>
        </authorList>
    </citation>
    <scope>NUCLEOTIDE SEQUENCE</scope>
    <source>
        <strain evidence="2">P4</strain>
    </source>
</reference>
<dbReference type="OrthoDB" id="7063706at2"/>
<keyword evidence="3" id="KW-1185">Reference proteome</keyword>
<proteinExistence type="predicted"/>
<dbReference type="EMBL" id="CP021366">
    <property type="protein sequence ID" value="ART59747.1"/>
    <property type="molecule type" value="Genomic_DNA"/>
</dbReference>
<evidence type="ECO:0000259" key="1">
    <source>
        <dbReference type="PROSITE" id="PS50075"/>
    </source>
</evidence>
<sequence>MTPDIYSTIALLLADKFHIPAEKIPPDAALEDLGLDSLSLMEFVFALEDAFNLRIPEDQLDPRQRGITLTRLQDIVAAHLVAPGSLDAQVGVSADVHAGLAK</sequence>